<dbReference type="PROSITE" id="PS00745">
    <property type="entry name" value="RF_PROK_I"/>
    <property type="match status" value="1"/>
</dbReference>
<dbReference type="InterPro" id="IPR000352">
    <property type="entry name" value="Pep_chain_release_fac_I"/>
</dbReference>
<dbReference type="Pfam" id="PF00472">
    <property type="entry name" value="RF-1"/>
    <property type="match status" value="1"/>
</dbReference>
<gene>
    <name evidence="3" type="ORF">MAGMO_0172</name>
</gene>
<evidence type="ECO:0000259" key="2">
    <source>
        <dbReference type="PROSITE" id="PS00745"/>
    </source>
</evidence>
<dbReference type="PANTHER" id="PTHR47814:SF1">
    <property type="entry name" value="PEPTIDYL-TRNA HYDROLASE ARFB"/>
    <property type="match status" value="1"/>
</dbReference>
<dbReference type="PANTHER" id="PTHR47814">
    <property type="entry name" value="PEPTIDYL-TRNA HYDROLASE ARFB"/>
    <property type="match status" value="1"/>
</dbReference>
<sequence>MDALFINDAITIPAEDLSESFIRASGAGGQNVNKVSSAVQLRFRAEQCGVLSQEVFQRLKQLAGSRMNKDGELIIDARSYRTQVRNQQDARERLAALIQQALHRPKTRRPTKRTLGSKKRRLEGKRRRSDVKRGRGRVSMD</sequence>
<dbReference type="NCBIfam" id="NF006718">
    <property type="entry name" value="PRK09256.1"/>
    <property type="match status" value="1"/>
</dbReference>
<evidence type="ECO:0000256" key="1">
    <source>
        <dbReference type="SAM" id="MobiDB-lite"/>
    </source>
</evidence>
<feature type="domain" description="Prokaryotic-type class I peptide chain release factors" evidence="2">
    <location>
        <begin position="23"/>
        <end position="39"/>
    </location>
</feature>
<dbReference type="SUPFAM" id="SSF110916">
    <property type="entry name" value="Peptidyl-tRNA hydrolase domain-like"/>
    <property type="match status" value="1"/>
</dbReference>
<accession>A0A1S7LF00</accession>
<dbReference type="GO" id="GO:0003747">
    <property type="term" value="F:translation release factor activity"/>
    <property type="evidence" value="ECO:0007669"/>
    <property type="project" value="InterPro"/>
</dbReference>
<dbReference type="EMBL" id="LO017727">
    <property type="protein sequence ID" value="CRH04386.1"/>
    <property type="molecule type" value="Genomic_DNA"/>
</dbReference>
<reference evidence="3" key="1">
    <citation type="submission" date="2015-04" db="EMBL/GenBank/DDBJ databases">
        <authorList>
            <person name="Syromyatnikov M.Y."/>
            <person name="Popov V.N."/>
        </authorList>
    </citation>
    <scope>NUCLEOTIDE SEQUENCE</scope>
    <source>
        <strain evidence="3">MO-1</strain>
    </source>
</reference>
<evidence type="ECO:0000313" key="3">
    <source>
        <dbReference type="EMBL" id="CRH04386.1"/>
    </source>
</evidence>
<dbReference type="GO" id="GO:0004045">
    <property type="term" value="F:peptidyl-tRNA hydrolase activity"/>
    <property type="evidence" value="ECO:0007669"/>
    <property type="project" value="TreeGrafter"/>
</dbReference>
<name>A0A1S7LF00_MAGMO</name>
<protein>
    <submittedName>
        <fullName evidence="3">Putative Class I peptide chain release factor domain protein</fullName>
    </submittedName>
</protein>
<proteinExistence type="predicted"/>
<organism evidence="3">
    <name type="scientific">Magnetococcus massalia (strain MO-1)</name>
    <dbReference type="NCBI Taxonomy" id="451514"/>
    <lineage>
        <taxon>Bacteria</taxon>
        <taxon>Pseudomonadati</taxon>
        <taxon>Pseudomonadota</taxon>
        <taxon>Magnetococcia</taxon>
        <taxon>Magnetococcales</taxon>
        <taxon>Magnetococcaceae</taxon>
        <taxon>Magnetococcus</taxon>
    </lineage>
</organism>
<dbReference type="GO" id="GO:0043022">
    <property type="term" value="F:ribosome binding"/>
    <property type="evidence" value="ECO:0007669"/>
    <property type="project" value="TreeGrafter"/>
</dbReference>
<dbReference type="GO" id="GO:0072344">
    <property type="term" value="P:rescue of stalled ribosome"/>
    <property type="evidence" value="ECO:0007669"/>
    <property type="project" value="TreeGrafter"/>
</dbReference>
<dbReference type="Gene3D" id="3.30.160.20">
    <property type="match status" value="1"/>
</dbReference>
<feature type="compositionally biased region" description="Basic residues" evidence="1">
    <location>
        <begin position="103"/>
        <end position="141"/>
    </location>
</feature>
<dbReference type="AlphaFoldDB" id="A0A1S7LF00"/>
<feature type="region of interest" description="Disordered" evidence="1">
    <location>
        <begin position="99"/>
        <end position="141"/>
    </location>
</feature>